<dbReference type="Gene3D" id="3.40.50.1000">
    <property type="entry name" value="HAD superfamily/HAD-like"/>
    <property type="match status" value="1"/>
</dbReference>
<dbReference type="SUPFAM" id="SSF56784">
    <property type="entry name" value="HAD-like"/>
    <property type="match status" value="1"/>
</dbReference>
<sequence length="172" mass="18527">MLREFAVDVHPTRVRFAENVLRQMELVAVGTARATPGAAQLVLGALGAGRQVAVVSNNSDASVEKYLDQENLRSNFTFVSARYSAMDPALLKPDPHLLHRALDWLNTAPSDAVIVGDSIADIEAGRVAGVMTIGFSTRQAKRDDLLEAGADAVCDDLFRIVDALAPKPEDRT</sequence>
<dbReference type="Proteomes" id="UP000199632">
    <property type="component" value="Unassembled WGS sequence"/>
</dbReference>
<proteinExistence type="predicted"/>
<dbReference type="AlphaFoldDB" id="A0A1H3N9J6"/>
<name>A0A1H3N9J6_9ACTN</name>
<dbReference type="GO" id="GO:0008967">
    <property type="term" value="F:phosphoglycolate phosphatase activity"/>
    <property type="evidence" value="ECO:0007669"/>
    <property type="project" value="TreeGrafter"/>
</dbReference>
<dbReference type="InterPro" id="IPR050155">
    <property type="entry name" value="HAD-like_hydrolase_sf"/>
</dbReference>
<keyword evidence="2" id="KW-1185">Reference proteome</keyword>
<evidence type="ECO:0000313" key="2">
    <source>
        <dbReference type="Proteomes" id="UP000199632"/>
    </source>
</evidence>
<dbReference type="NCBIfam" id="TIGR01549">
    <property type="entry name" value="HAD-SF-IA-v1"/>
    <property type="match status" value="1"/>
</dbReference>
<dbReference type="GO" id="GO:0005829">
    <property type="term" value="C:cytosol"/>
    <property type="evidence" value="ECO:0007669"/>
    <property type="project" value="TreeGrafter"/>
</dbReference>
<evidence type="ECO:0000313" key="1">
    <source>
        <dbReference type="EMBL" id="SDY85518.1"/>
    </source>
</evidence>
<dbReference type="STRING" id="137265.SAMN05421684_1925"/>
<dbReference type="EMBL" id="FNQB01000001">
    <property type="protein sequence ID" value="SDY85518.1"/>
    <property type="molecule type" value="Genomic_DNA"/>
</dbReference>
<dbReference type="PANTHER" id="PTHR43434">
    <property type="entry name" value="PHOSPHOGLYCOLATE PHOSPHATASE"/>
    <property type="match status" value="1"/>
</dbReference>
<gene>
    <name evidence="1" type="ORF">SAMN05421684_1925</name>
</gene>
<organism evidence="1 2">
    <name type="scientific">Asanoa ishikariensis</name>
    <dbReference type="NCBI Taxonomy" id="137265"/>
    <lineage>
        <taxon>Bacteria</taxon>
        <taxon>Bacillati</taxon>
        <taxon>Actinomycetota</taxon>
        <taxon>Actinomycetes</taxon>
        <taxon>Micromonosporales</taxon>
        <taxon>Micromonosporaceae</taxon>
        <taxon>Asanoa</taxon>
    </lineage>
</organism>
<dbReference type="PANTHER" id="PTHR43434:SF1">
    <property type="entry name" value="PHOSPHOGLYCOLATE PHOSPHATASE"/>
    <property type="match status" value="1"/>
</dbReference>
<dbReference type="InterPro" id="IPR036412">
    <property type="entry name" value="HAD-like_sf"/>
</dbReference>
<dbReference type="InterPro" id="IPR006439">
    <property type="entry name" value="HAD-SF_hydro_IA"/>
</dbReference>
<dbReference type="GO" id="GO:0006281">
    <property type="term" value="P:DNA repair"/>
    <property type="evidence" value="ECO:0007669"/>
    <property type="project" value="TreeGrafter"/>
</dbReference>
<reference evidence="2" key="1">
    <citation type="submission" date="2016-10" db="EMBL/GenBank/DDBJ databases">
        <authorList>
            <person name="Varghese N."/>
            <person name="Submissions S."/>
        </authorList>
    </citation>
    <scope>NUCLEOTIDE SEQUENCE [LARGE SCALE GENOMIC DNA]</scope>
    <source>
        <strain evidence="2">DSM 44718</strain>
    </source>
</reference>
<dbReference type="InterPro" id="IPR041492">
    <property type="entry name" value="HAD_2"/>
</dbReference>
<dbReference type="InterPro" id="IPR023214">
    <property type="entry name" value="HAD_sf"/>
</dbReference>
<protein>
    <submittedName>
        <fullName evidence="1">Phosphoglycolate phosphatase</fullName>
    </submittedName>
</protein>
<dbReference type="Pfam" id="PF13419">
    <property type="entry name" value="HAD_2"/>
    <property type="match status" value="1"/>
</dbReference>
<accession>A0A1H3N9J6</accession>